<dbReference type="Proteomes" id="UP001597419">
    <property type="component" value="Unassembled WGS sequence"/>
</dbReference>
<organism evidence="5 6">
    <name type="scientific">Amycolatopsis samaneae</name>
    <dbReference type="NCBI Taxonomy" id="664691"/>
    <lineage>
        <taxon>Bacteria</taxon>
        <taxon>Bacillati</taxon>
        <taxon>Actinomycetota</taxon>
        <taxon>Actinomycetes</taxon>
        <taxon>Pseudonocardiales</taxon>
        <taxon>Pseudonocardiaceae</taxon>
        <taxon>Amycolatopsis</taxon>
    </lineage>
</organism>
<dbReference type="RefSeq" id="WP_378273095.1">
    <property type="nucleotide sequence ID" value="NZ_JBHUKU010000009.1"/>
</dbReference>
<gene>
    <name evidence="5" type="ORF">ACFSYJ_20190</name>
</gene>
<dbReference type="NCBIfam" id="TIGR01443">
    <property type="entry name" value="intein_Cterm"/>
    <property type="match status" value="1"/>
</dbReference>
<dbReference type="SMART" id="SM00306">
    <property type="entry name" value="HintN"/>
    <property type="match status" value="1"/>
</dbReference>
<dbReference type="SUPFAM" id="SSF51294">
    <property type="entry name" value="Hedgehog/intein (Hint) domain"/>
    <property type="match status" value="1"/>
</dbReference>
<feature type="signal peptide" evidence="3">
    <location>
        <begin position="1"/>
        <end position="25"/>
    </location>
</feature>
<protein>
    <submittedName>
        <fullName evidence="5">RNase A-like domain-containing protein</fullName>
    </submittedName>
</protein>
<evidence type="ECO:0000256" key="2">
    <source>
        <dbReference type="SAM" id="MobiDB-lite"/>
    </source>
</evidence>
<keyword evidence="3" id="KW-0732">Signal</keyword>
<feature type="domain" description="Hint" evidence="4">
    <location>
        <begin position="1142"/>
        <end position="1236"/>
    </location>
</feature>
<evidence type="ECO:0000256" key="3">
    <source>
        <dbReference type="SAM" id="SignalP"/>
    </source>
</evidence>
<dbReference type="PANTHER" id="PTHR24216">
    <property type="entry name" value="PAXILLIN-RELATED"/>
    <property type="match status" value="1"/>
</dbReference>
<evidence type="ECO:0000256" key="1">
    <source>
        <dbReference type="SAM" id="Coils"/>
    </source>
</evidence>
<feature type="chain" id="PRO_5046008580" evidence="3">
    <location>
        <begin position="26"/>
        <end position="1393"/>
    </location>
</feature>
<dbReference type="Pfam" id="PF18431">
    <property type="entry name" value="RNAse_A_bac"/>
    <property type="match status" value="1"/>
</dbReference>
<dbReference type="PROSITE" id="PS50818">
    <property type="entry name" value="INTEIN_C_TER"/>
    <property type="match status" value="1"/>
</dbReference>
<feature type="compositionally biased region" description="Basic and acidic residues" evidence="2">
    <location>
        <begin position="529"/>
        <end position="547"/>
    </location>
</feature>
<feature type="region of interest" description="Disordered" evidence="2">
    <location>
        <begin position="476"/>
        <end position="554"/>
    </location>
</feature>
<dbReference type="EMBL" id="JBHUKU010000009">
    <property type="protein sequence ID" value="MFD2460937.1"/>
    <property type="molecule type" value="Genomic_DNA"/>
</dbReference>
<dbReference type="InterPro" id="IPR003587">
    <property type="entry name" value="Hint_dom_N"/>
</dbReference>
<dbReference type="InterPro" id="IPR030934">
    <property type="entry name" value="Intein_C"/>
</dbReference>
<feature type="coiled-coil region" evidence="1">
    <location>
        <begin position="897"/>
        <end position="931"/>
    </location>
</feature>
<sequence>MSLKRSAVAAAMAVAVFAGLLQPSAAPVSQPSLAASSVAGDGDPVPDPPSEPLYREWDGKTGIPPELLVDPRIRQIVVDNAELAEDQEVRDAASAALAGGNDAIMAFLNSGLTEAQRRATARKQEQARKDRAEIEPMRGTGGPYFNAEVERVLAGTDSDRMLFLAYGKDIARQRDAEVTQDAQRRAAELRTRVQILAGVGSPAVKAAAQQALNAGDAAIIEFLNTGYLTAAKADADAREQQIKDEEARNKAAEEASELARKAARAAQARRDLLVAHGNGVRALENASNALVSAGNEARKAAQILAANNAGGQHPVDAFNGVKDEVARQLGYAGQAATSAQQASASAQVQANILVETGLTYGTQWAEIAKGMADAAQAAVHAAETAQHAIDATAYTDQARDAQQKAERHAEEAKQWRLHAEEHAKAAAQLAEAARAQANAAKDAAARTKAARQAAESAESRAWAAAERTRNARITAEREAQNAAAARATAERERANAAAARGKAEKQAAAAHAARREADRQAGIALGARQDAERQDGITADYERKAGDEETNANRARDRAFAAEKAQLAAEARAAAMEAGAAAARGGGYQVPADAAARQARDDATTARTAATAARGAANTATGAAAGARSAATEATRAAARARAAAQAATAAAARANAAANKAEAEAAETHFAALQAEAAASDATFNETKAAEASRAATSLAEQASSEAVQALTAAERTKAEAEAASVEAVSAATQANLAVQASSAARSSSQAITDPANTAIQVATPFTGDDLGADFVILVANQAKTVGSEQAQAAKNRADEALAAAKAAADAATRASGEIKPAFDAAAAAARSSADAARSAAEAQQAAADAAVDGAAARAAGARAAQADAQARQDAVLARKAANAANADAAIAGRAASAAERDAAAARSAASRAEADAAAARTAASNAESDATKAEAAAASARQHADNVATAAKHALDAAIEAGKAAGRAEEAKRKADQAARDHNAQQEQNARIPDASGDDGGEEIDYGNGLVAWRDPETGIVYLNGVGLGPDSPELRWLIPVLLKLIAENGDAYFPADHPFKDPRYGIWKLLTAACKSDLDKCSERFQEQVVSLGLGGPDPAGNSDPHAFLLMNALADFAIGAGGRWSVKPRPGVPAGVPCNCFPAGTPVATEHGQVPIERIAVGDRVWARDLATGRSELRGVAGLFSKHADEILTITTTATSVRVTPQHPFWVVGKGWTDAGALRAGDRLSTRDGAEQPITAITGERGDITVYNFEVEGDHNYYITDAQLLVHNCNLRYHEAAGGHAIERHVGRTNEQLAARNIPRSSTFNDLATAERVTQSNLDSNKAAIDAWKASGSTQRAFRAPAPADSGRIWLKDKQATVSPNQVVTVLVKDPNLPEGYYIKTSYLD</sequence>
<dbReference type="Pfam" id="PF07591">
    <property type="entry name" value="PT-HINT"/>
    <property type="match status" value="1"/>
</dbReference>
<feature type="coiled-coil region" evidence="1">
    <location>
        <begin position="228"/>
        <end position="269"/>
    </location>
</feature>
<feature type="coiled-coil region" evidence="1">
    <location>
        <begin position="789"/>
        <end position="816"/>
    </location>
</feature>
<dbReference type="CDD" id="cd20684">
    <property type="entry name" value="CdiA-CT_Yk_RNaseA-like"/>
    <property type="match status" value="1"/>
</dbReference>
<accession>A0ABW5GJD1</accession>
<feature type="region of interest" description="Disordered" evidence="2">
    <location>
        <begin position="968"/>
        <end position="1005"/>
    </location>
</feature>
<proteinExistence type="predicted"/>
<feature type="region of interest" description="Disordered" evidence="2">
    <location>
        <begin position="32"/>
        <end position="57"/>
    </location>
</feature>
<feature type="compositionally biased region" description="Basic and acidic residues" evidence="2">
    <location>
        <begin position="968"/>
        <end position="986"/>
    </location>
</feature>
<dbReference type="InterPro" id="IPR006141">
    <property type="entry name" value="Intein_N"/>
</dbReference>
<keyword evidence="6" id="KW-1185">Reference proteome</keyword>
<evidence type="ECO:0000313" key="5">
    <source>
        <dbReference type="EMBL" id="MFD2460937.1"/>
    </source>
</evidence>
<dbReference type="CDD" id="cd00081">
    <property type="entry name" value="Hint"/>
    <property type="match status" value="1"/>
</dbReference>
<dbReference type="PANTHER" id="PTHR24216:SF65">
    <property type="entry name" value="PAXILLIN-LIKE PROTEIN 1"/>
    <property type="match status" value="1"/>
</dbReference>
<name>A0ABW5GJD1_9PSEU</name>
<evidence type="ECO:0000313" key="6">
    <source>
        <dbReference type="Proteomes" id="UP001597419"/>
    </source>
</evidence>
<keyword evidence="1" id="KW-0175">Coiled coil</keyword>
<evidence type="ECO:0000259" key="4">
    <source>
        <dbReference type="SMART" id="SM00306"/>
    </source>
</evidence>
<comment type="caution">
    <text evidence="5">The sequence shown here is derived from an EMBL/GenBank/DDBJ whole genome shotgun (WGS) entry which is preliminary data.</text>
</comment>
<reference evidence="6" key="1">
    <citation type="journal article" date="2019" name="Int. J. Syst. Evol. Microbiol.">
        <title>The Global Catalogue of Microorganisms (GCM) 10K type strain sequencing project: providing services to taxonomists for standard genome sequencing and annotation.</title>
        <authorList>
            <consortium name="The Broad Institute Genomics Platform"/>
            <consortium name="The Broad Institute Genome Sequencing Center for Infectious Disease"/>
            <person name="Wu L."/>
            <person name="Ma J."/>
        </authorList>
    </citation>
    <scope>NUCLEOTIDE SEQUENCE [LARGE SCALE GENOMIC DNA]</scope>
    <source>
        <strain evidence="6">CGMCC 4.7643</strain>
    </source>
</reference>
<dbReference type="InterPro" id="IPR041436">
    <property type="entry name" value="RNAse_A_bac"/>
</dbReference>
<dbReference type="PROSITE" id="PS50817">
    <property type="entry name" value="INTEIN_N_TER"/>
    <property type="match status" value="1"/>
</dbReference>
<dbReference type="Gene3D" id="2.170.16.10">
    <property type="entry name" value="Hedgehog/Intein (Hint) domain"/>
    <property type="match status" value="1"/>
</dbReference>
<dbReference type="InterPro" id="IPR036844">
    <property type="entry name" value="Hint_dom_sf"/>
</dbReference>
<feature type="compositionally biased region" description="Low complexity" evidence="2">
    <location>
        <begin position="495"/>
        <end position="511"/>
    </location>
</feature>